<dbReference type="Gene3D" id="1.20.920.10">
    <property type="entry name" value="Bromodomain-like"/>
    <property type="match status" value="1"/>
</dbReference>
<feature type="compositionally biased region" description="Basic residues" evidence="18">
    <location>
        <begin position="1"/>
        <end position="11"/>
    </location>
</feature>
<evidence type="ECO:0000313" key="21">
    <source>
        <dbReference type="Proteomes" id="UP000472263"/>
    </source>
</evidence>
<evidence type="ECO:0000256" key="12">
    <source>
        <dbReference type="ARBA" id="ARBA00023159"/>
    </source>
</evidence>
<keyword evidence="3" id="KW-1017">Isopeptide bond</keyword>
<feature type="compositionally biased region" description="Basic and acidic residues" evidence="18">
    <location>
        <begin position="881"/>
        <end position="900"/>
    </location>
</feature>
<evidence type="ECO:0000256" key="6">
    <source>
        <dbReference type="ARBA" id="ARBA00022801"/>
    </source>
</evidence>
<dbReference type="InterPro" id="IPR018359">
    <property type="entry name" value="Bromodomain_CS"/>
</dbReference>
<evidence type="ECO:0000256" key="9">
    <source>
        <dbReference type="ARBA" id="ARBA00023015"/>
    </source>
</evidence>
<dbReference type="GO" id="GO:0016887">
    <property type="term" value="F:ATP hydrolysis activity"/>
    <property type="evidence" value="ECO:0007669"/>
    <property type="project" value="InterPro"/>
</dbReference>
<comment type="similarity">
    <text evidence="2">Belongs to the AAA ATPase family.</text>
</comment>
<dbReference type="SUPFAM" id="SSF47370">
    <property type="entry name" value="Bromodomain"/>
    <property type="match status" value="1"/>
</dbReference>
<keyword evidence="13" id="KW-0804">Transcription</keyword>
<dbReference type="GO" id="GO:0006337">
    <property type="term" value="P:nucleosome disassembly"/>
    <property type="evidence" value="ECO:0007669"/>
    <property type="project" value="TreeGrafter"/>
</dbReference>
<dbReference type="InterPro" id="IPR003593">
    <property type="entry name" value="AAA+_ATPase"/>
</dbReference>
<gene>
    <name evidence="20" type="primary">ATAD2B</name>
    <name evidence="20" type="synonym">atad2b</name>
</gene>
<evidence type="ECO:0000313" key="20">
    <source>
        <dbReference type="Ensembl" id="ENSMMDP00005040795.1"/>
    </source>
</evidence>
<dbReference type="InterPro" id="IPR045199">
    <property type="entry name" value="ATAD2-like"/>
</dbReference>
<proteinExistence type="inferred from homology"/>
<dbReference type="FunFam" id="3.40.50.300:FF:000061">
    <property type="entry name" value="ATPase family, AAA domain-containing 2"/>
    <property type="match status" value="1"/>
</dbReference>
<name>A0A667ZCA7_9TELE</name>
<dbReference type="InterPro" id="IPR003960">
    <property type="entry name" value="ATPase_AAA_CS"/>
</dbReference>
<evidence type="ECO:0000256" key="2">
    <source>
        <dbReference type="ARBA" id="ARBA00006914"/>
    </source>
</evidence>
<evidence type="ECO:0000256" key="13">
    <source>
        <dbReference type="ARBA" id="ARBA00023163"/>
    </source>
</evidence>
<evidence type="ECO:0000256" key="4">
    <source>
        <dbReference type="ARBA" id="ARBA00022553"/>
    </source>
</evidence>
<keyword evidence="21" id="KW-1185">Reference proteome</keyword>
<evidence type="ECO:0000256" key="14">
    <source>
        <dbReference type="ARBA" id="ARBA00023242"/>
    </source>
</evidence>
<dbReference type="GO" id="GO:0003682">
    <property type="term" value="F:chromatin binding"/>
    <property type="evidence" value="ECO:0007669"/>
    <property type="project" value="TreeGrafter"/>
</dbReference>
<feature type="compositionally biased region" description="Basic and acidic residues" evidence="18">
    <location>
        <begin position="771"/>
        <end position="800"/>
    </location>
</feature>
<dbReference type="PROSITE" id="PS00674">
    <property type="entry name" value="AAA"/>
    <property type="match status" value="1"/>
</dbReference>
<dbReference type="PRINTS" id="PR00503">
    <property type="entry name" value="BROMODOMAIN"/>
</dbReference>
<protein>
    <recommendedName>
        <fullName evidence="16">ATPase family AAA domain-containing protein 2</fullName>
    </recommendedName>
</protein>
<dbReference type="FunFam" id="1.20.920.10:FF:000021">
    <property type="entry name" value="ATPase family AAA domain-containing protein 2"/>
    <property type="match status" value="1"/>
</dbReference>
<dbReference type="Pfam" id="PF00439">
    <property type="entry name" value="Bromodomain"/>
    <property type="match status" value="1"/>
</dbReference>
<reference evidence="20" key="1">
    <citation type="submission" date="2019-06" db="EMBL/GenBank/DDBJ databases">
        <authorList>
            <consortium name="Wellcome Sanger Institute Data Sharing"/>
        </authorList>
    </citation>
    <scope>NUCLEOTIDE SEQUENCE [LARGE SCALE GENOMIC DNA]</scope>
</reference>
<sequence>LHHFRVKKHAIHSSDTTSSSDEERFERRKSKSMTRARNRCLPMNLCAEDLASGVLRDRVKVGASLADVDPMNLDSSVKFDSVGGLSNHIQSLKEMVVFPLLYPEVFEKFKIQPPRGCLFYGPPGTGKTLVARALANECSQGDRKVSFFMRKGADCLSKWVGESERQLRLLFDQAYLMRPSIIFFDEIDGLAPVRSSRQDQIHSSIVSTLLALMDGLDSRGEIVVIGATNRLDSIDPALRRPGRFDREFLFSLPDKKARKHILEIHTRDWDPKLAEPFVDELAEKCVGYCGADIKALCTEAALVALRRRYPQIYGSSAKLKLDISSIVLGPGDFSRALRTIVPASQRALAPPGRALAPDPASLQHSAALMKHRPSEKWARLFFGSSPVLDEMLPSDKIPAMLKMNTSALLPVSSSALQQPTAYRPRLLLAGAPGSGQSSHLAPALLHHLDKLPVHRLDLPTLYSVSAKTPEESCAQVFREARRSVPSVVFMPHISEWWEAVSDTVKSTFLTLLQDVPSFCPVLILATAETHYAQLSDEVRSMFQRNYGEVVTLSPPGEEDRKSFFSDLLLVQASLFVSQSVCVLMCEEVLPLAEAPGPRVLSAEEQRRLAEQEENTLRELRLFLRDVTKRLATDKRFSIFSKPVDIEEVSDYLEVIRQPMDLSTVMTKIDTHQYLTAKDFLVDIDLICSNALEYNPDKDPGDKVIRHRACSLKDTAHAMFASELDPEFDRMCEEIKEARRKRGKNTKDMDVNHDWPFYSNEPPVVAPANPAEIKEAPEEPAPKEAEPTAKEVESENKEKPSELLCRSDNAEGDSQAKQADLQPVIERSEAQPKHTEDLLMPQVECVNGDESMDSLDSQSPKKSCETGERTPNSMAEGSAKPQQEEHKDKDESKATQEHPPQDGRTITETVEEEQALLDVVVKKSEGHSVEQLERLYSLLSQCIYQHRREYDKTQLLEVRETHRHTLLASLSKASFWLFVLI</sequence>
<evidence type="ECO:0000256" key="5">
    <source>
        <dbReference type="ARBA" id="ARBA00022741"/>
    </source>
</evidence>
<dbReference type="CDD" id="cd19517">
    <property type="entry name" value="RecA-like_Yta7-like"/>
    <property type="match status" value="1"/>
</dbReference>
<dbReference type="CDD" id="cd05528">
    <property type="entry name" value="Bromo_AAA"/>
    <property type="match status" value="1"/>
</dbReference>
<evidence type="ECO:0000259" key="19">
    <source>
        <dbReference type="PROSITE" id="PS50014"/>
    </source>
</evidence>
<keyword evidence="10" id="KW-0175">Coiled coil</keyword>
<dbReference type="FunFam" id="3.40.50.300:FF:000699">
    <property type="entry name" value="ATPase family AAA domain-containing protein 2B"/>
    <property type="match status" value="1"/>
</dbReference>
<dbReference type="InterPro" id="IPR003959">
    <property type="entry name" value="ATPase_AAA_core"/>
</dbReference>
<evidence type="ECO:0000256" key="7">
    <source>
        <dbReference type="ARBA" id="ARBA00022840"/>
    </source>
</evidence>
<dbReference type="Gene3D" id="3.40.50.300">
    <property type="entry name" value="P-loop containing nucleotide triphosphate hydrolases"/>
    <property type="match status" value="2"/>
</dbReference>
<evidence type="ECO:0000256" key="16">
    <source>
        <dbReference type="ARBA" id="ARBA00071858"/>
    </source>
</evidence>
<feature type="region of interest" description="Disordered" evidence="18">
    <location>
        <begin position="847"/>
        <end position="906"/>
    </location>
</feature>
<reference evidence="20" key="2">
    <citation type="submission" date="2025-08" db="UniProtKB">
        <authorList>
            <consortium name="Ensembl"/>
        </authorList>
    </citation>
    <scope>IDENTIFICATION</scope>
</reference>
<dbReference type="GO" id="GO:0005654">
    <property type="term" value="C:nucleoplasm"/>
    <property type="evidence" value="ECO:0007669"/>
    <property type="project" value="UniProtKB-ARBA"/>
</dbReference>
<keyword evidence="7" id="KW-0067">ATP-binding</keyword>
<evidence type="ECO:0000256" key="1">
    <source>
        <dbReference type="ARBA" id="ARBA00004123"/>
    </source>
</evidence>
<dbReference type="FunFam" id="1.10.8.60:FF:000016">
    <property type="entry name" value="ATPase family AAA domain-containing protein 2B"/>
    <property type="match status" value="1"/>
</dbReference>
<dbReference type="GO" id="GO:0006334">
    <property type="term" value="P:nucleosome assembly"/>
    <property type="evidence" value="ECO:0007669"/>
    <property type="project" value="TreeGrafter"/>
</dbReference>
<accession>A0A667ZCA7</accession>
<dbReference type="GO" id="GO:0005524">
    <property type="term" value="F:ATP binding"/>
    <property type="evidence" value="ECO:0007669"/>
    <property type="project" value="UniProtKB-KW"/>
</dbReference>
<dbReference type="PROSITE" id="PS50014">
    <property type="entry name" value="BROMODOMAIN_2"/>
    <property type="match status" value="1"/>
</dbReference>
<dbReference type="Pfam" id="PF00004">
    <property type="entry name" value="AAA"/>
    <property type="match status" value="2"/>
</dbReference>
<dbReference type="InterPro" id="IPR036427">
    <property type="entry name" value="Bromodomain-like_sf"/>
</dbReference>
<comment type="subcellular location">
    <subcellularLocation>
        <location evidence="1">Nucleus</location>
    </subcellularLocation>
</comment>
<keyword evidence="8" id="KW-0832">Ubl conjugation</keyword>
<dbReference type="GO" id="GO:0045815">
    <property type="term" value="P:transcription initiation-coupled chromatin remodeling"/>
    <property type="evidence" value="ECO:0007669"/>
    <property type="project" value="TreeGrafter"/>
</dbReference>
<keyword evidence="6" id="KW-0378">Hydrolase</keyword>
<dbReference type="InterPro" id="IPR027417">
    <property type="entry name" value="P-loop_NTPase"/>
</dbReference>
<dbReference type="InterPro" id="IPR041569">
    <property type="entry name" value="AAA_lid_3"/>
</dbReference>
<evidence type="ECO:0000256" key="17">
    <source>
        <dbReference type="PROSITE-ProRule" id="PRU00035"/>
    </source>
</evidence>
<dbReference type="Ensembl" id="ENSMMDT00005041629.1">
    <property type="protein sequence ID" value="ENSMMDP00005040795.1"/>
    <property type="gene ID" value="ENSMMDG00005017643.1"/>
</dbReference>
<comment type="catalytic activity">
    <reaction evidence="15">
        <text>ATP + H2O = ADP + phosphate + H(+)</text>
        <dbReference type="Rhea" id="RHEA:13065"/>
        <dbReference type="ChEBI" id="CHEBI:15377"/>
        <dbReference type="ChEBI" id="CHEBI:15378"/>
        <dbReference type="ChEBI" id="CHEBI:30616"/>
        <dbReference type="ChEBI" id="CHEBI:43474"/>
        <dbReference type="ChEBI" id="CHEBI:456216"/>
    </reaction>
</comment>
<organism evidence="20 21">
    <name type="scientific">Myripristis murdjan</name>
    <name type="common">pinecone soldierfish</name>
    <dbReference type="NCBI Taxonomy" id="586833"/>
    <lineage>
        <taxon>Eukaryota</taxon>
        <taxon>Metazoa</taxon>
        <taxon>Chordata</taxon>
        <taxon>Craniata</taxon>
        <taxon>Vertebrata</taxon>
        <taxon>Euteleostomi</taxon>
        <taxon>Actinopterygii</taxon>
        <taxon>Neopterygii</taxon>
        <taxon>Teleostei</taxon>
        <taxon>Neoteleostei</taxon>
        <taxon>Acanthomorphata</taxon>
        <taxon>Holocentriformes</taxon>
        <taxon>Holocentridae</taxon>
        <taxon>Myripristis</taxon>
    </lineage>
</organism>
<evidence type="ECO:0000256" key="10">
    <source>
        <dbReference type="ARBA" id="ARBA00023054"/>
    </source>
</evidence>
<dbReference type="GO" id="GO:0042393">
    <property type="term" value="F:histone binding"/>
    <property type="evidence" value="ECO:0007669"/>
    <property type="project" value="TreeGrafter"/>
</dbReference>
<keyword evidence="4" id="KW-0597">Phosphoprotein</keyword>
<keyword evidence="9" id="KW-0805">Transcription regulation</keyword>
<keyword evidence="12" id="KW-0010">Activator</keyword>
<dbReference type="SMART" id="SM00297">
    <property type="entry name" value="BROMO"/>
    <property type="match status" value="1"/>
</dbReference>
<keyword evidence="14" id="KW-0539">Nucleus</keyword>
<dbReference type="GeneTree" id="ENSGT00550000074694"/>
<dbReference type="Pfam" id="PF17862">
    <property type="entry name" value="AAA_lid_3"/>
    <property type="match status" value="1"/>
</dbReference>
<dbReference type="AlphaFoldDB" id="A0A667ZCA7"/>
<feature type="domain" description="Bromo" evidence="19">
    <location>
        <begin position="631"/>
        <end position="694"/>
    </location>
</feature>
<feature type="compositionally biased region" description="Low complexity" evidence="18">
    <location>
        <begin position="759"/>
        <end position="770"/>
    </location>
</feature>
<evidence type="ECO:0000256" key="11">
    <source>
        <dbReference type="ARBA" id="ARBA00023117"/>
    </source>
</evidence>
<dbReference type="Proteomes" id="UP000472263">
    <property type="component" value="Chromosome 24"/>
</dbReference>
<dbReference type="PROSITE" id="PS00633">
    <property type="entry name" value="BROMODOMAIN_1"/>
    <property type="match status" value="1"/>
</dbReference>
<evidence type="ECO:0000256" key="3">
    <source>
        <dbReference type="ARBA" id="ARBA00022499"/>
    </source>
</evidence>
<dbReference type="SUPFAM" id="SSF52540">
    <property type="entry name" value="P-loop containing nucleoside triphosphate hydrolases"/>
    <property type="match status" value="2"/>
</dbReference>
<dbReference type="Gene3D" id="1.10.8.60">
    <property type="match status" value="1"/>
</dbReference>
<dbReference type="InterPro" id="IPR001487">
    <property type="entry name" value="Bromodomain"/>
</dbReference>
<evidence type="ECO:0000256" key="18">
    <source>
        <dbReference type="SAM" id="MobiDB-lite"/>
    </source>
</evidence>
<evidence type="ECO:0000256" key="15">
    <source>
        <dbReference type="ARBA" id="ARBA00049360"/>
    </source>
</evidence>
<feature type="region of interest" description="Disordered" evidence="18">
    <location>
        <begin position="1"/>
        <end position="33"/>
    </location>
</feature>
<evidence type="ECO:0000256" key="8">
    <source>
        <dbReference type="ARBA" id="ARBA00022843"/>
    </source>
</evidence>
<keyword evidence="11 17" id="KW-0103">Bromodomain</keyword>
<reference evidence="20" key="3">
    <citation type="submission" date="2025-09" db="UniProtKB">
        <authorList>
            <consortium name="Ensembl"/>
        </authorList>
    </citation>
    <scope>IDENTIFICATION</scope>
</reference>
<feature type="region of interest" description="Disordered" evidence="18">
    <location>
        <begin position="738"/>
        <end position="801"/>
    </location>
</feature>
<keyword evidence="5" id="KW-0547">Nucleotide-binding</keyword>
<dbReference type="PANTHER" id="PTHR23069">
    <property type="entry name" value="AAA DOMAIN-CONTAINING"/>
    <property type="match status" value="1"/>
</dbReference>
<dbReference type="SMART" id="SM00382">
    <property type="entry name" value="AAA"/>
    <property type="match status" value="2"/>
</dbReference>
<dbReference type="PANTHER" id="PTHR23069:SF5">
    <property type="entry name" value="ATPASE FAMILY AAA DOMAIN-CONTAINING PROTEIN 2B"/>
    <property type="match status" value="1"/>
</dbReference>